<reference evidence="8 9" key="1">
    <citation type="submission" date="2022-01" db="EMBL/GenBank/DDBJ databases">
        <authorList>
            <person name="Won M."/>
            <person name="Kim S.-J."/>
            <person name="Kwon S.-W."/>
        </authorList>
    </citation>
    <scope>NUCLEOTIDE SEQUENCE [LARGE SCALE GENOMIC DNA]</scope>
    <source>
        <strain evidence="8 9">KCTC 23505</strain>
    </source>
</reference>
<dbReference type="EMBL" id="JAKGBZ010000018">
    <property type="protein sequence ID" value="MCF3947152.1"/>
    <property type="molecule type" value="Genomic_DNA"/>
</dbReference>
<comment type="function">
    <text evidence="5">NDH-1 shuttles electrons from NADH, via FMN and iron-sulfur (Fe-S) centers, to quinones in the respiratory chain. The immediate electron acceptor for the enzyme in this species is believed to be ubiquinone. Couples the redox reaction to proton translocation (for every two electrons transferred, four hydrogen ions are translocated across the cytoplasmic membrane), and thus conserves the redox energy in a proton gradient.</text>
</comment>
<comment type="caution">
    <text evidence="8">The sequence shown here is derived from an EMBL/GenBank/DDBJ whole genome shotgun (WGS) entry which is preliminary data.</text>
</comment>
<feature type="transmembrane region" description="Helical" evidence="5">
    <location>
        <begin position="200"/>
        <end position="225"/>
    </location>
</feature>
<feature type="transmembrane region" description="Helical" evidence="5">
    <location>
        <begin position="103"/>
        <end position="120"/>
    </location>
</feature>
<evidence type="ECO:0000259" key="7">
    <source>
        <dbReference type="Pfam" id="PF00361"/>
    </source>
</evidence>
<feature type="transmembrane region" description="Helical" evidence="5">
    <location>
        <begin position="34"/>
        <end position="56"/>
    </location>
</feature>
<feature type="transmembrane region" description="Helical" evidence="5">
    <location>
        <begin position="155"/>
        <end position="177"/>
    </location>
</feature>
<feature type="transmembrane region" description="Helical" evidence="5">
    <location>
        <begin position="296"/>
        <end position="318"/>
    </location>
</feature>
<feature type="transmembrane region" description="Helical" evidence="5">
    <location>
        <begin position="324"/>
        <end position="344"/>
    </location>
</feature>
<dbReference type="RefSeq" id="WP_235704381.1">
    <property type="nucleotide sequence ID" value="NZ_JAKGBZ010000018.1"/>
</dbReference>
<protein>
    <recommendedName>
        <fullName evidence="5">NADH-quinone oxidoreductase subunit N</fullName>
        <ecNumber evidence="5">7.1.1.-</ecNumber>
    </recommendedName>
    <alternativeName>
        <fullName evidence="5">NADH dehydrogenase I subunit N</fullName>
    </alternativeName>
    <alternativeName>
        <fullName evidence="5">NDH-1 subunit N</fullName>
    </alternativeName>
</protein>
<feature type="transmembrane region" description="Helical" evidence="5">
    <location>
        <begin position="68"/>
        <end position="91"/>
    </location>
</feature>
<dbReference type="EC" id="7.1.1.-" evidence="5"/>
<feature type="transmembrane region" description="Helical" evidence="5">
    <location>
        <begin position="6"/>
        <end position="27"/>
    </location>
</feature>
<dbReference type="Proteomes" id="UP001521209">
    <property type="component" value="Unassembled WGS sequence"/>
</dbReference>
<feature type="transmembrane region" description="Helical" evidence="5">
    <location>
        <begin position="237"/>
        <end position="257"/>
    </location>
</feature>
<feature type="domain" description="NADH:quinone oxidoreductase/Mrp antiporter transmembrane" evidence="7">
    <location>
        <begin position="123"/>
        <end position="418"/>
    </location>
</feature>
<keyword evidence="2 5" id="KW-0812">Transmembrane</keyword>
<keyword evidence="5" id="KW-1003">Cell membrane</keyword>
<evidence type="ECO:0000256" key="3">
    <source>
        <dbReference type="ARBA" id="ARBA00022989"/>
    </source>
</evidence>
<keyword evidence="4 5" id="KW-0472">Membrane</keyword>
<evidence type="ECO:0000256" key="2">
    <source>
        <dbReference type="ARBA" id="ARBA00022692"/>
    </source>
</evidence>
<evidence type="ECO:0000256" key="1">
    <source>
        <dbReference type="ARBA" id="ARBA00004127"/>
    </source>
</evidence>
<feature type="transmembrane region" description="Helical" evidence="5">
    <location>
        <begin position="269"/>
        <end position="289"/>
    </location>
</feature>
<sequence>MSPALRASLPFLVLSAAIVVVMLLIAVRRDHRMIATVTAIGLLASLAAIIAAAPAAPVAVTPMFLVDGFTLFFLALVLVASVAVVLLSHAYLDGTHDGPYDEYYLLLLLATLGAGALLASVQFASFFLALETLSIALIGLIAYPRGRAGAIEAGIKYLLLAGVSSAFLLFGIALIYLDFGTMSFAALGRLWSAAHGPTDIYAYTGFAMLLTGIGFKLSLVPFHMWAPDIYEGAPAPVTGYVAVVSKIGVFALLLRYFVLMDGYHDPSLLRVIALVAILSMLIGNLLALLQDNVKRILAYSSIAHLGYVLVALLAGGVIGIEAASYYLAAYAVTTIGAFGVVAVLSQQGSLHDTDRLDAYRGLMWTRPWLASAFTAFLLSLAGIPPTMGFIAKVYVMTSGVGTLLIWPLAALVIGSVIGLYYYLRIIVVLFSPVRDAEPLPPKAGVSWAGGLTLAVLVVLLIGLGVYPTPVIALAHETTAGLMPHQKTIHTAEILPTR</sequence>
<proteinExistence type="inferred from homology"/>
<organism evidence="8 9">
    <name type="scientific">Acidiphilium iwatense</name>
    <dbReference type="NCBI Taxonomy" id="768198"/>
    <lineage>
        <taxon>Bacteria</taxon>
        <taxon>Pseudomonadati</taxon>
        <taxon>Pseudomonadota</taxon>
        <taxon>Alphaproteobacteria</taxon>
        <taxon>Acetobacterales</taxon>
        <taxon>Acidocellaceae</taxon>
        <taxon>Acidiphilium</taxon>
    </lineage>
</organism>
<dbReference type="HAMAP" id="MF_00445">
    <property type="entry name" value="NDH1_NuoN_1"/>
    <property type="match status" value="1"/>
</dbReference>
<keyword evidence="5" id="KW-0830">Ubiquinone</keyword>
<keyword evidence="5" id="KW-1278">Translocase</keyword>
<keyword evidence="9" id="KW-1185">Reference proteome</keyword>
<dbReference type="PANTHER" id="PTHR22773">
    <property type="entry name" value="NADH DEHYDROGENASE"/>
    <property type="match status" value="1"/>
</dbReference>
<keyword evidence="5" id="KW-0520">NAD</keyword>
<dbReference type="InterPro" id="IPR001750">
    <property type="entry name" value="ND/Mrp_TM"/>
</dbReference>
<comment type="subcellular location">
    <subcellularLocation>
        <location evidence="5">Cell membrane</location>
        <topology evidence="5">Multi-pass membrane protein</topology>
    </subcellularLocation>
    <subcellularLocation>
        <location evidence="1">Endomembrane system</location>
        <topology evidence="1">Multi-pass membrane protein</topology>
    </subcellularLocation>
    <subcellularLocation>
        <location evidence="6">Membrane</location>
        <topology evidence="6">Multi-pass membrane protein</topology>
    </subcellularLocation>
</comment>
<feature type="transmembrane region" description="Helical" evidence="5">
    <location>
        <begin position="365"/>
        <end position="383"/>
    </location>
</feature>
<gene>
    <name evidence="5" type="primary">nuoN</name>
    <name evidence="8" type="ORF">L2A60_10725</name>
</gene>
<evidence type="ECO:0000256" key="4">
    <source>
        <dbReference type="ARBA" id="ARBA00023136"/>
    </source>
</evidence>
<accession>A0ABS9DWP7</accession>
<evidence type="ECO:0000313" key="9">
    <source>
        <dbReference type="Proteomes" id="UP001521209"/>
    </source>
</evidence>
<evidence type="ECO:0000256" key="5">
    <source>
        <dbReference type="HAMAP-Rule" id="MF_00445"/>
    </source>
</evidence>
<dbReference type="PRINTS" id="PR01434">
    <property type="entry name" value="NADHDHGNASE5"/>
</dbReference>
<name>A0ABS9DWP7_9PROT</name>
<keyword evidence="3 5" id="KW-1133">Transmembrane helix</keyword>
<comment type="catalytic activity">
    <reaction evidence="5">
        <text>a quinone + NADH + 5 H(+)(in) = a quinol + NAD(+) + 4 H(+)(out)</text>
        <dbReference type="Rhea" id="RHEA:57888"/>
        <dbReference type="ChEBI" id="CHEBI:15378"/>
        <dbReference type="ChEBI" id="CHEBI:24646"/>
        <dbReference type="ChEBI" id="CHEBI:57540"/>
        <dbReference type="ChEBI" id="CHEBI:57945"/>
        <dbReference type="ChEBI" id="CHEBI:132124"/>
    </reaction>
</comment>
<comment type="similarity">
    <text evidence="5">Belongs to the complex I subunit 2 family.</text>
</comment>
<feature type="transmembrane region" description="Helical" evidence="5">
    <location>
        <begin position="444"/>
        <end position="466"/>
    </location>
</feature>
<dbReference type="Pfam" id="PF00361">
    <property type="entry name" value="Proton_antipo_M"/>
    <property type="match status" value="1"/>
</dbReference>
<comment type="subunit">
    <text evidence="5">NDH-1 is composed of 14 different subunits. Subunits NuoA, H, J, K, L, M, N constitute the membrane sector of the complex.</text>
</comment>
<evidence type="ECO:0000313" key="8">
    <source>
        <dbReference type="EMBL" id="MCF3947152.1"/>
    </source>
</evidence>
<dbReference type="InterPro" id="IPR010096">
    <property type="entry name" value="NADH-Q_OxRdtase_suN/2"/>
</dbReference>
<feature type="transmembrane region" description="Helical" evidence="5">
    <location>
        <begin position="403"/>
        <end position="423"/>
    </location>
</feature>
<evidence type="ECO:0000256" key="6">
    <source>
        <dbReference type="RuleBase" id="RU000320"/>
    </source>
</evidence>
<feature type="transmembrane region" description="Helical" evidence="5">
    <location>
        <begin position="126"/>
        <end position="143"/>
    </location>
</feature>
<dbReference type="NCBIfam" id="TIGR01770">
    <property type="entry name" value="NDH_I_N"/>
    <property type="match status" value="1"/>
</dbReference>
<keyword evidence="5" id="KW-0874">Quinone</keyword>
<keyword evidence="5" id="KW-0813">Transport</keyword>